<organism evidence="1 2">
    <name type="scientific">Skermanella aerolata</name>
    <dbReference type="NCBI Taxonomy" id="393310"/>
    <lineage>
        <taxon>Bacteria</taxon>
        <taxon>Pseudomonadati</taxon>
        <taxon>Pseudomonadota</taxon>
        <taxon>Alphaproteobacteria</taxon>
        <taxon>Rhodospirillales</taxon>
        <taxon>Azospirillaceae</taxon>
        <taxon>Skermanella</taxon>
    </lineage>
</organism>
<comment type="caution">
    <text evidence="1">The sequence shown here is derived from an EMBL/GenBank/DDBJ whole genome shotgun (WGS) entry which is preliminary data.</text>
</comment>
<dbReference type="AlphaFoldDB" id="A0A512DJH1"/>
<gene>
    <name evidence="1" type="ORF">SAE02_07710</name>
</gene>
<protein>
    <submittedName>
        <fullName evidence="1">Uncharacterized protein</fullName>
    </submittedName>
</protein>
<sequence length="90" mass="9272">MFFCSISSCGTTEIPCGVSWIEDGRRSSDGWRSIVFLASVPVTVTGPSVSTSPLAAPAWGSWAVCAEAAVTPPVVEIAKAAVSANEGARR</sequence>
<dbReference type="Proteomes" id="UP000321523">
    <property type="component" value="Unassembled WGS sequence"/>
</dbReference>
<accession>A0A512DJH1</accession>
<name>A0A512DJH1_9PROT</name>
<reference evidence="1 2" key="1">
    <citation type="submission" date="2019-07" db="EMBL/GenBank/DDBJ databases">
        <title>Whole genome shotgun sequence of Skermanella aerolata NBRC 106429.</title>
        <authorList>
            <person name="Hosoyama A."/>
            <person name="Uohara A."/>
            <person name="Ohji S."/>
            <person name="Ichikawa N."/>
        </authorList>
    </citation>
    <scope>NUCLEOTIDE SEQUENCE [LARGE SCALE GENOMIC DNA]</scope>
    <source>
        <strain evidence="1 2">NBRC 106429</strain>
    </source>
</reference>
<evidence type="ECO:0000313" key="2">
    <source>
        <dbReference type="Proteomes" id="UP000321523"/>
    </source>
</evidence>
<keyword evidence="2" id="KW-1185">Reference proteome</keyword>
<dbReference type="EMBL" id="BJYZ01000002">
    <property type="protein sequence ID" value="GEO36623.1"/>
    <property type="molecule type" value="Genomic_DNA"/>
</dbReference>
<evidence type="ECO:0000313" key="1">
    <source>
        <dbReference type="EMBL" id="GEO36623.1"/>
    </source>
</evidence>
<proteinExistence type="predicted"/>